<dbReference type="Pfam" id="PF07686">
    <property type="entry name" value="V-set"/>
    <property type="match status" value="2"/>
</dbReference>
<dbReference type="InterPro" id="IPR003598">
    <property type="entry name" value="Ig_sub2"/>
</dbReference>
<dbReference type="InterPro" id="IPR013783">
    <property type="entry name" value="Ig-like_fold"/>
</dbReference>
<evidence type="ECO:0000256" key="3">
    <source>
        <dbReference type="ARBA" id="ARBA00022692"/>
    </source>
</evidence>
<dbReference type="InterPro" id="IPR036179">
    <property type="entry name" value="Ig-like_dom_sf"/>
</dbReference>
<comment type="subcellular location">
    <subcellularLocation>
        <location evidence="1">Cell membrane</location>
        <topology evidence="1">Single-pass type I membrane protein</topology>
    </subcellularLocation>
</comment>
<dbReference type="SMART" id="SM00409">
    <property type="entry name" value="IG"/>
    <property type="match status" value="2"/>
</dbReference>
<dbReference type="Ensembl" id="ENSCCRT00000006482.2">
    <property type="protein sequence ID" value="ENSCCRP00000005887.2"/>
    <property type="gene ID" value="ENSCCRG00000003496.2"/>
</dbReference>
<dbReference type="AlphaFoldDB" id="A0A8C0Y7D3"/>
<evidence type="ECO:0000256" key="9">
    <source>
        <dbReference type="ARBA" id="ARBA00023180"/>
    </source>
</evidence>
<keyword evidence="2" id="KW-1003">Cell membrane</keyword>
<accession>A0A8C0Y7D3</accession>
<dbReference type="GO" id="GO:0006955">
    <property type="term" value="P:immune response"/>
    <property type="evidence" value="ECO:0007669"/>
    <property type="project" value="TreeGrafter"/>
</dbReference>
<organism evidence="14 15">
    <name type="scientific">Cyprinus carpio carpio</name>
    <dbReference type="NCBI Taxonomy" id="630221"/>
    <lineage>
        <taxon>Eukaryota</taxon>
        <taxon>Metazoa</taxon>
        <taxon>Chordata</taxon>
        <taxon>Craniata</taxon>
        <taxon>Vertebrata</taxon>
        <taxon>Euteleostomi</taxon>
        <taxon>Actinopterygii</taxon>
        <taxon>Neopterygii</taxon>
        <taxon>Teleostei</taxon>
        <taxon>Ostariophysi</taxon>
        <taxon>Cypriniformes</taxon>
        <taxon>Cyprinidae</taxon>
        <taxon>Cyprininae</taxon>
        <taxon>Cyprinus</taxon>
    </lineage>
</organism>
<keyword evidence="6 11" id="KW-0472">Membrane</keyword>
<evidence type="ECO:0000256" key="4">
    <source>
        <dbReference type="ARBA" id="ARBA00022729"/>
    </source>
</evidence>
<keyword evidence="10" id="KW-0393">Immunoglobulin domain</keyword>
<evidence type="ECO:0000256" key="6">
    <source>
        <dbReference type="ARBA" id="ARBA00023136"/>
    </source>
</evidence>
<evidence type="ECO:0000259" key="13">
    <source>
        <dbReference type="PROSITE" id="PS50835"/>
    </source>
</evidence>
<dbReference type="GO" id="GO:0071222">
    <property type="term" value="P:cellular response to lipopolysaccharide"/>
    <property type="evidence" value="ECO:0007669"/>
    <property type="project" value="TreeGrafter"/>
</dbReference>
<evidence type="ECO:0000256" key="12">
    <source>
        <dbReference type="SAM" id="SignalP"/>
    </source>
</evidence>
<dbReference type="GO" id="GO:0042102">
    <property type="term" value="P:positive regulation of T cell proliferation"/>
    <property type="evidence" value="ECO:0007669"/>
    <property type="project" value="TreeGrafter"/>
</dbReference>
<dbReference type="GO" id="GO:0031295">
    <property type="term" value="P:T cell costimulation"/>
    <property type="evidence" value="ECO:0007669"/>
    <property type="project" value="TreeGrafter"/>
</dbReference>
<feature type="transmembrane region" description="Helical" evidence="11">
    <location>
        <begin position="349"/>
        <end position="370"/>
    </location>
</feature>
<proteinExistence type="predicted"/>
<dbReference type="PANTHER" id="PTHR25466:SF14">
    <property type="entry name" value="BUTYROPHILIN SUBFAMILY 2 MEMBER A2-LIKE-RELATED"/>
    <property type="match status" value="1"/>
</dbReference>
<evidence type="ECO:0000256" key="8">
    <source>
        <dbReference type="ARBA" id="ARBA00023170"/>
    </source>
</evidence>
<feature type="transmembrane region" description="Helical" evidence="11">
    <location>
        <begin position="419"/>
        <end position="441"/>
    </location>
</feature>
<reference evidence="14" key="1">
    <citation type="submission" date="2025-08" db="UniProtKB">
        <authorList>
            <consortium name="Ensembl"/>
        </authorList>
    </citation>
    <scope>IDENTIFICATION</scope>
</reference>
<sequence>MIVLFDFAHLKMHLPTCVLMSVLLMIIADGMTVHGPSGPLVAPLGSSVILPCYVDELLPIKGLKVEWRRTDSETLVHLYQDGESRAEKQQQDYQDRAHFFTDQIKDGNFSLRLNNLRAEDEGRYTCTVHSQQDSGETVVQIKDVERLLVSGSSRSISVSVGEDVTLNCSVDSHIPPEHFEEVSWRKTDEDILVLLYQNNNAFPDSSDERYRDRVEFFTAEIPKGNFSLRLKSVRTEDKGVYMCQVFAGDLSANATGVLKQMGLSVSHIMVLIFCITASGSALLLWCLIYCRSQFITDPIATKHVRTLGVLHAFLPNIIMFVAFVLWGVTEVIFSKALGTMVHYDDFDRVMIIITAGVIILLCVIYFIYLLTEKKEMSCHGQISEWIWGKLTVVAAFIAFILPSLHVTLLYIAFGAARGGVFVAIIFPISFFVSFFCLVDLNKGKFCSVLLSKTAWITFTFIMMVVVIDFCIKTMENEKDFAAGWICTTVFQQALWMIA</sequence>
<keyword evidence="8" id="KW-0675">Receptor</keyword>
<feature type="domain" description="Ig-like" evidence="13">
    <location>
        <begin position="145"/>
        <end position="264"/>
    </location>
</feature>
<dbReference type="Gene3D" id="2.60.40.10">
    <property type="entry name" value="Immunoglobulins"/>
    <property type="match status" value="2"/>
</dbReference>
<evidence type="ECO:0000256" key="1">
    <source>
        <dbReference type="ARBA" id="ARBA00004251"/>
    </source>
</evidence>
<name>A0A8C0Y7D3_CYPCA</name>
<dbReference type="PROSITE" id="PS50835">
    <property type="entry name" value="IG_LIKE"/>
    <property type="match status" value="2"/>
</dbReference>
<evidence type="ECO:0000256" key="2">
    <source>
        <dbReference type="ARBA" id="ARBA00022475"/>
    </source>
</evidence>
<feature type="transmembrane region" description="Helical" evidence="11">
    <location>
        <begin position="390"/>
        <end position="413"/>
    </location>
</feature>
<dbReference type="SMART" id="SM00408">
    <property type="entry name" value="IGc2"/>
    <property type="match status" value="2"/>
</dbReference>
<dbReference type="InterPro" id="IPR051713">
    <property type="entry name" value="T-cell_Activation_Regulation"/>
</dbReference>
<reference evidence="14" key="2">
    <citation type="submission" date="2025-09" db="UniProtKB">
        <authorList>
            <consortium name="Ensembl"/>
        </authorList>
    </citation>
    <scope>IDENTIFICATION</scope>
</reference>
<dbReference type="SMART" id="SM00406">
    <property type="entry name" value="IGv"/>
    <property type="match status" value="2"/>
</dbReference>
<dbReference type="InterPro" id="IPR007110">
    <property type="entry name" value="Ig-like_dom"/>
</dbReference>
<keyword evidence="7" id="KW-1015">Disulfide bond</keyword>
<dbReference type="GeneTree" id="ENSGT00940000167020"/>
<dbReference type="GO" id="GO:0009897">
    <property type="term" value="C:external side of plasma membrane"/>
    <property type="evidence" value="ECO:0007669"/>
    <property type="project" value="TreeGrafter"/>
</dbReference>
<evidence type="ECO:0000256" key="5">
    <source>
        <dbReference type="ARBA" id="ARBA00022989"/>
    </source>
</evidence>
<dbReference type="GO" id="GO:0042130">
    <property type="term" value="P:negative regulation of T cell proliferation"/>
    <property type="evidence" value="ECO:0007669"/>
    <property type="project" value="TreeGrafter"/>
</dbReference>
<feature type="signal peptide" evidence="12">
    <location>
        <begin position="1"/>
        <end position="30"/>
    </location>
</feature>
<evidence type="ECO:0000313" key="14">
    <source>
        <dbReference type="Ensembl" id="ENSCCRP00000005887.2"/>
    </source>
</evidence>
<feature type="transmembrane region" description="Helical" evidence="11">
    <location>
        <begin position="453"/>
        <end position="474"/>
    </location>
</feature>
<feature type="chain" id="PRO_5039949829" description="Ig-like domain-containing protein" evidence="12">
    <location>
        <begin position="31"/>
        <end position="498"/>
    </location>
</feature>
<keyword evidence="5 11" id="KW-1133">Transmembrane helix</keyword>
<feature type="transmembrane region" description="Helical" evidence="11">
    <location>
        <begin position="268"/>
        <end position="288"/>
    </location>
</feature>
<dbReference type="InterPro" id="IPR003599">
    <property type="entry name" value="Ig_sub"/>
</dbReference>
<dbReference type="PANTHER" id="PTHR25466">
    <property type="entry name" value="T-LYMPHOCYTE ACTIVATION ANTIGEN"/>
    <property type="match status" value="1"/>
</dbReference>
<dbReference type="SUPFAM" id="SSF48726">
    <property type="entry name" value="Immunoglobulin"/>
    <property type="match status" value="2"/>
</dbReference>
<feature type="domain" description="Ig-like" evidence="13">
    <location>
        <begin position="15"/>
        <end position="142"/>
    </location>
</feature>
<evidence type="ECO:0000256" key="10">
    <source>
        <dbReference type="ARBA" id="ARBA00023319"/>
    </source>
</evidence>
<dbReference type="Proteomes" id="UP001108240">
    <property type="component" value="Unplaced"/>
</dbReference>
<keyword evidence="15" id="KW-1185">Reference proteome</keyword>
<dbReference type="GO" id="GO:0007166">
    <property type="term" value="P:cell surface receptor signaling pathway"/>
    <property type="evidence" value="ECO:0007669"/>
    <property type="project" value="TreeGrafter"/>
</dbReference>
<evidence type="ECO:0000313" key="15">
    <source>
        <dbReference type="Proteomes" id="UP001108240"/>
    </source>
</evidence>
<dbReference type="InterPro" id="IPR013106">
    <property type="entry name" value="Ig_V-set"/>
</dbReference>
<dbReference type="FunFam" id="2.60.40.10:FF:000142">
    <property type="entry name" value="V-set domain-containing T-cell activation inhibitor 1"/>
    <property type="match status" value="2"/>
</dbReference>
<keyword evidence="4 12" id="KW-0732">Signal</keyword>
<protein>
    <recommendedName>
        <fullName evidence="13">Ig-like domain-containing protein</fullName>
    </recommendedName>
</protein>
<keyword evidence="3 11" id="KW-0812">Transmembrane</keyword>
<keyword evidence="9" id="KW-0325">Glycoprotein</keyword>
<evidence type="ECO:0000256" key="7">
    <source>
        <dbReference type="ARBA" id="ARBA00023157"/>
    </source>
</evidence>
<evidence type="ECO:0000256" key="11">
    <source>
        <dbReference type="SAM" id="Phobius"/>
    </source>
</evidence>
<feature type="transmembrane region" description="Helical" evidence="11">
    <location>
        <begin position="309"/>
        <end position="329"/>
    </location>
</feature>